<dbReference type="PANTHER" id="PTHR34075:SF5">
    <property type="entry name" value="BLR3430 PROTEIN"/>
    <property type="match status" value="1"/>
</dbReference>
<protein>
    <recommendedName>
        <fullName evidence="1">ChsH2 C-terminal OB-fold domain-containing protein</fullName>
    </recommendedName>
</protein>
<evidence type="ECO:0000259" key="1">
    <source>
        <dbReference type="Pfam" id="PF01796"/>
    </source>
</evidence>
<dbReference type="OrthoDB" id="5514845at2"/>
<name>A0A225M9Z8_9BURK</name>
<evidence type="ECO:0000313" key="2">
    <source>
        <dbReference type="EMBL" id="OWT58134.1"/>
    </source>
</evidence>
<dbReference type="EMBL" id="NJIH01000008">
    <property type="protein sequence ID" value="OWT58134.1"/>
    <property type="molecule type" value="Genomic_DNA"/>
</dbReference>
<dbReference type="InterPro" id="IPR012340">
    <property type="entry name" value="NA-bd_OB-fold"/>
</dbReference>
<proteinExistence type="predicted"/>
<keyword evidence="3" id="KW-1185">Reference proteome</keyword>
<dbReference type="InterPro" id="IPR002878">
    <property type="entry name" value="ChsH2_C"/>
</dbReference>
<dbReference type="AlphaFoldDB" id="A0A225M9Z8"/>
<dbReference type="Pfam" id="PF01796">
    <property type="entry name" value="OB_ChsH2_C"/>
    <property type="match status" value="1"/>
</dbReference>
<dbReference type="PANTHER" id="PTHR34075">
    <property type="entry name" value="BLR3430 PROTEIN"/>
    <property type="match status" value="1"/>
</dbReference>
<evidence type="ECO:0000313" key="3">
    <source>
        <dbReference type="Proteomes" id="UP000214603"/>
    </source>
</evidence>
<feature type="domain" description="ChsH2 C-terminal OB-fold" evidence="1">
    <location>
        <begin position="51"/>
        <end position="108"/>
    </location>
</feature>
<organism evidence="2 3">
    <name type="scientific">Candidimonas nitroreducens</name>
    <dbReference type="NCBI Taxonomy" id="683354"/>
    <lineage>
        <taxon>Bacteria</taxon>
        <taxon>Pseudomonadati</taxon>
        <taxon>Pseudomonadota</taxon>
        <taxon>Betaproteobacteria</taxon>
        <taxon>Burkholderiales</taxon>
        <taxon>Alcaligenaceae</taxon>
        <taxon>Candidimonas</taxon>
    </lineage>
</organism>
<dbReference type="InterPro" id="IPR052513">
    <property type="entry name" value="Thioester_dehydratase-like"/>
</dbReference>
<sequence>MMSAAAMSPYGTYLDYLKQGKLAYQFSPDAGRPVFFPRVVCPYTGSRRLEWRVSKGLGTVYSASTVFPRKGEPYNVSLVDCDEGFRLMSRVEGLPAEDVCIGMRVRFAVHVPPGGDDEDCYPVFVPASSPTDGGRA</sequence>
<reference evidence="3" key="1">
    <citation type="submission" date="2017-06" db="EMBL/GenBank/DDBJ databases">
        <title>Herbaspirillum phytohormonus sp. nov., isolated from the root nodule of Robinia pseudoacacia in lead-zinc mine.</title>
        <authorList>
            <person name="Fan M."/>
            <person name="Lin Y."/>
        </authorList>
    </citation>
    <scope>NUCLEOTIDE SEQUENCE [LARGE SCALE GENOMIC DNA]</scope>
    <source>
        <strain evidence="3">SC-089</strain>
    </source>
</reference>
<gene>
    <name evidence="2" type="ORF">CEY11_14030</name>
</gene>
<comment type="caution">
    <text evidence="2">The sequence shown here is derived from an EMBL/GenBank/DDBJ whole genome shotgun (WGS) entry which is preliminary data.</text>
</comment>
<dbReference type="SUPFAM" id="SSF50249">
    <property type="entry name" value="Nucleic acid-binding proteins"/>
    <property type="match status" value="1"/>
</dbReference>
<dbReference type="Proteomes" id="UP000214603">
    <property type="component" value="Unassembled WGS sequence"/>
</dbReference>
<accession>A0A225M9Z8</accession>